<dbReference type="RefSeq" id="WP_013634146.1">
    <property type="nucleotide sequence ID" value="NC_015177.1"/>
</dbReference>
<dbReference type="OrthoDB" id="680708at2"/>
<evidence type="ECO:0000313" key="2">
    <source>
        <dbReference type="Proteomes" id="UP000000310"/>
    </source>
</evidence>
<dbReference type="Proteomes" id="UP000000310">
    <property type="component" value="Chromosome"/>
</dbReference>
<reference evidence="2" key="2">
    <citation type="submission" date="2011-02" db="EMBL/GenBank/DDBJ databases">
        <title>The complete genome of Pedobacter saltans DSM 12145.</title>
        <authorList>
            <consortium name="US DOE Joint Genome Institute (JGI-PGF)"/>
            <person name="Lucas S."/>
            <person name="Copeland A."/>
            <person name="Lapidus A."/>
            <person name="Bruce D."/>
            <person name="Goodwin L."/>
            <person name="Pitluck S."/>
            <person name="Kyrpides N."/>
            <person name="Mavromatis K."/>
            <person name="Pagani I."/>
            <person name="Ivanova N."/>
            <person name="Ovchinnikova G."/>
            <person name="Lu M."/>
            <person name="Detter J.C."/>
            <person name="Han C."/>
            <person name="Land M."/>
            <person name="Hauser L."/>
            <person name="Markowitz V."/>
            <person name="Cheng J.-F."/>
            <person name="Hugenholtz P."/>
            <person name="Woyke T."/>
            <person name="Wu D."/>
            <person name="Tindall B."/>
            <person name="Pomrenke H.G."/>
            <person name="Brambilla E."/>
            <person name="Klenk H.-P."/>
            <person name="Eisen J.A."/>
        </authorList>
    </citation>
    <scope>NUCLEOTIDE SEQUENCE [LARGE SCALE GENOMIC DNA]</scope>
    <source>
        <strain evidence="2">ATCC 51119 / DSM 12145 / JCM 21818 / LMG 10337 / NBRC 100064 / NCIMB 13643</strain>
    </source>
</reference>
<sequence length="335" mass="37826">MAIIDSRGRLHGKVGNVVYRTVGNMNIVQSKPARVRQALSTKESALEFGLVSNCGRILRSLYSSFAYHSDGRLLNRMNVALLKSLKDTEKPRGERDLHDGNPQHLKGLQFNINSPLTEALAVRPVCSMVDGGIMVQIPAFNVSEDLQLPKYTKNAILRLMVAAISFREGYYEYLDYKDIPLQYGKVIPEQEWLSDVALPAGSIVLVSASLHCFGMKGIDGEPLSLNGKEYSPAEIIGAYRIDHEVKVEDEDKDKVENEVKSGTADQTVLEKAFPNRHRLTNYRGEEILKEIARKRKRDKKYQERLAREKIWTSEEETVVDGMKLPAIGKVFYKKE</sequence>
<proteinExistence type="predicted"/>
<name>F0SAP0_PSESL</name>
<accession>F0SAP0</accession>
<dbReference type="eggNOG" id="ENOG50338G9">
    <property type="taxonomic scope" value="Bacteria"/>
</dbReference>
<dbReference type="EMBL" id="CP002545">
    <property type="protein sequence ID" value="ADY53661.1"/>
    <property type="molecule type" value="Genomic_DNA"/>
</dbReference>
<evidence type="ECO:0000313" key="1">
    <source>
        <dbReference type="EMBL" id="ADY53661.1"/>
    </source>
</evidence>
<reference evidence="1 2" key="1">
    <citation type="journal article" date="2011" name="Stand. Genomic Sci.">
        <title>Complete genome sequence of the gliding, heparinolytic Pedobacter saltans type strain (113).</title>
        <authorList>
            <person name="Liolios K."/>
            <person name="Sikorski J."/>
            <person name="Lu M."/>
            <person name="Nolan M."/>
            <person name="Lapidus A."/>
            <person name="Lucas S."/>
            <person name="Hammon N."/>
            <person name="Deshpande S."/>
            <person name="Cheng J.F."/>
            <person name="Tapia R."/>
            <person name="Han C."/>
            <person name="Goodwin L."/>
            <person name="Pitluck S."/>
            <person name="Huntemann M."/>
            <person name="Ivanova N."/>
            <person name="Pagani I."/>
            <person name="Mavromatis K."/>
            <person name="Ovchinikova G."/>
            <person name="Pati A."/>
            <person name="Chen A."/>
            <person name="Palaniappan K."/>
            <person name="Land M."/>
            <person name="Hauser L."/>
            <person name="Brambilla E.M."/>
            <person name="Kotsyurbenko O."/>
            <person name="Rohde M."/>
            <person name="Tindall B.J."/>
            <person name="Abt B."/>
            <person name="Goker M."/>
            <person name="Detter J.C."/>
            <person name="Woyke T."/>
            <person name="Bristow J."/>
            <person name="Eisen J.A."/>
            <person name="Markowitz V."/>
            <person name="Hugenholtz P."/>
            <person name="Klenk H.P."/>
            <person name="Kyrpides N.C."/>
        </authorList>
    </citation>
    <scope>NUCLEOTIDE SEQUENCE [LARGE SCALE GENOMIC DNA]</scope>
    <source>
        <strain evidence="2">ATCC 51119 / DSM 12145 / JCM 21818 / LMG 10337 / NBRC 100064 / NCIMB 13643</strain>
    </source>
</reference>
<dbReference type="HOGENOM" id="CLU_899753_0_0_10"/>
<gene>
    <name evidence="1" type="ordered locus">Pedsa_3122</name>
</gene>
<dbReference type="STRING" id="762903.Pedsa_3122"/>
<protein>
    <submittedName>
        <fullName evidence="1">Uncharacterized protein</fullName>
    </submittedName>
</protein>
<keyword evidence="2" id="KW-1185">Reference proteome</keyword>
<dbReference type="KEGG" id="psn:Pedsa_3122"/>
<dbReference type="AlphaFoldDB" id="F0SAP0"/>
<organism evidence="1 2">
    <name type="scientific">Pseudopedobacter saltans (strain ATCC 51119 / DSM 12145 / JCM 21818 / CCUG 39354 / LMG 10337 / NBRC 100064 / NCIMB 13643)</name>
    <name type="common">Pedobacter saltans</name>
    <dbReference type="NCBI Taxonomy" id="762903"/>
    <lineage>
        <taxon>Bacteria</taxon>
        <taxon>Pseudomonadati</taxon>
        <taxon>Bacteroidota</taxon>
        <taxon>Sphingobacteriia</taxon>
        <taxon>Sphingobacteriales</taxon>
        <taxon>Sphingobacteriaceae</taxon>
        <taxon>Pseudopedobacter</taxon>
    </lineage>
</organism>